<evidence type="ECO:0000313" key="3">
    <source>
        <dbReference type="Proteomes" id="UP000183760"/>
    </source>
</evidence>
<evidence type="ECO:0008006" key="5">
    <source>
        <dbReference type="Google" id="ProtNLM"/>
    </source>
</evidence>
<reference evidence="2 3" key="1">
    <citation type="submission" date="2016-10" db="EMBL/GenBank/DDBJ databases">
        <authorList>
            <person name="Varghese N."/>
            <person name="Submissions S."/>
        </authorList>
    </citation>
    <scope>NUCLEOTIDE SEQUENCE [LARGE SCALE GENOMIC DNA]</scope>
    <source>
        <strain evidence="2 3">DSM 16525</strain>
    </source>
</reference>
<evidence type="ECO:0000313" key="1">
    <source>
        <dbReference type="EMBL" id="GEN07756.1"/>
    </source>
</evidence>
<proteinExistence type="predicted"/>
<dbReference type="EMBL" id="FOIB01000001">
    <property type="protein sequence ID" value="SES80900.1"/>
    <property type="molecule type" value="Genomic_DNA"/>
</dbReference>
<gene>
    <name evidence="1" type="ORF">MFU01_27930</name>
    <name evidence="2" type="ORF">SAMN05443572_101219</name>
</gene>
<evidence type="ECO:0000313" key="2">
    <source>
        <dbReference type="EMBL" id="SES80900.1"/>
    </source>
</evidence>
<dbReference type="RefSeq" id="WP_074948422.1">
    <property type="nucleotide sequence ID" value="NZ_BJXR01000025.1"/>
</dbReference>
<dbReference type="Proteomes" id="UP000183760">
    <property type="component" value="Unassembled WGS sequence"/>
</dbReference>
<dbReference type="OrthoDB" id="5382383at2"/>
<organism evidence="1 4">
    <name type="scientific">Myxococcus fulvus</name>
    <dbReference type="NCBI Taxonomy" id="33"/>
    <lineage>
        <taxon>Bacteria</taxon>
        <taxon>Pseudomonadati</taxon>
        <taxon>Myxococcota</taxon>
        <taxon>Myxococcia</taxon>
        <taxon>Myxococcales</taxon>
        <taxon>Cystobacterineae</taxon>
        <taxon>Myxococcaceae</taxon>
        <taxon>Myxococcus</taxon>
    </lineage>
</organism>
<keyword evidence="3" id="KW-1185">Reference proteome</keyword>
<name>A0A511T0S5_MYXFU</name>
<dbReference type="Proteomes" id="UP000321514">
    <property type="component" value="Unassembled WGS sequence"/>
</dbReference>
<protein>
    <recommendedName>
        <fullName evidence="5">Zinc-finger domain-containing protein</fullName>
    </recommendedName>
</protein>
<reference evidence="1 4" key="2">
    <citation type="submission" date="2019-07" db="EMBL/GenBank/DDBJ databases">
        <title>Whole genome shotgun sequence of Myxococcus fulvus NBRC 100333.</title>
        <authorList>
            <person name="Hosoyama A."/>
            <person name="Uohara A."/>
            <person name="Ohji S."/>
            <person name="Ichikawa N."/>
        </authorList>
    </citation>
    <scope>NUCLEOTIDE SEQUENCE [LARGE SCALE GENOMIC DNA]</scope>
    <source>
        <strain evidence="1 4">NBRC 100333</strain>
    </source>
</reference>
<comment type="caution">
    <text evidence="1">The sequence shown here is derived from an EMBL/GenBank/DDBJ whole genome shotgun (WGS) entry which is preliminary data.</text>
</comment>
<evidence type="ECO:0000313" key="4">
    <source>
        <dbReference type="Proteomes" id="UP000321514"/>
    </source>
</evidence>
<accession>A0A511T0S5</accession>
<sequence>MALFTHHVDRQLVHLANDGTLPPRQWSRVLSHARGCERCGARYEQVMNLRRVFARDTVTEPTPGELERLSTHGLQAVLGALEERRESSVSVGAAKGPWARVAEWVRGAWDMPSLGHVGTAWVLALMVSAGVLWTGVTEDAGEWASRGEGPGTAVLRLFCVPSDAELREVRGQGTCPSGASLAFAAGVRAPYTHVAVVVRTEQGSRVEGPFEVKAAPGSETALDITPRLPESGEVELTAVFASSASVALSAARGETVQGEVVQVRHRVRVGGNKP</sequence>
<dbReference type="AlphaFoldDB" id="A0A511T0S5"/>
<dbReference type="STRING" id="1334629.MFUL124B02_01990"/>
<dbReference type="EMBL" id="BJXR01000025">
    <property type="protein sequence ID" value="GEN07756.1"/>
    <property type="molecule type" value="Genomic_DNA"/>
</dbReference>